<dbReference type="AlphaFoldDB" id="A0A1Y1M9C1"/>
<dbReference type="EMBL" id="GEZM01036756">
    <property type="protein sequence ID" value="JAV82399.1"/>
    <property type="molecule type" value="Transcribed_RNA"/>
</dbReference>
<protein>
    <recommendedName>
        <fullName evidence="2">DUF1770 domain-containing protein</fullName>
    </recommendedName>
</protein>
<dbReference type="PANTHER" id="PTHR38699">
    <property type="entry name" value="CHROMOSOME 1, WHOLE GENOME SHOTGUN SEQUENCE"/>
    <property type="match status" value="1"/>
</dbReference>
<dbReference type="GO" id="GO:0140580">
    <property type="term" value="F:mitochondrion autophagosome adaptor activity"/>
    <property type="evidence" value="ECO:0007669"/>
    <property type="project" value="InterPro"/>
</dbReference>
<organism evidence="1">
    <name type="scientific">Photinus pyralis</name>
    <name type="common">Common eastern firefly</name>
    <name type="synonym">Lampyris pyralis</name>
    <dbReference type="NCBI Taxonomy" id="7054"/>
    <lineage>
        <taxon>Eukaryota</taxon>
        <taxon>Metazoa</taxon>
        <taxon>Ecdysozoa</taxon>
        <taxon>Arthropoda</taxon>
        <taxon>Hexapoda</taxon>
        <taxon>Insecta</taxon>
        <taxon>Pterygota</taxon>
        <taxon>Neoptera</taxon>
        <taxon>Endopterygota</taxon>
        <taxon>Coleoptera</taxon>
        <taxon>Polyphaga</taxon>
        <taxon>Elateriformia</taxon>
        <taxon>Elateroidea</taxon>
        <taxon>Lampyridae</taxon>
        <taxon>Lampyrinae</taxon>
        <taxon>Photinus</taxon>
    </lineage>
</organism>
<dbReference type="InterPro" id="IPR013898">
    <property type="entry name" value="Atg43"/>
</dbReference>
<dbReference type="Pfam" id="PF08589">
    <property type="entry name" value="ATG43"/>
    <property type="match status" value="1"/>
</dbReference>
<proteinExistence type="predicted"/>
<sequence length="200" mass="22619">MAHVAPSPIESISSSGPFFYDRPSAVLLSPDSISYPLSMDSLPTEVAETIQAGHIRSHPDINFDIAPSTAADKREPVTLHSPRLSDDDLLNGIEDDEEDIPYSVLHPTRKSHSLPPLPDLRFEQSYLRSIANADTWWKVLLITARDQVMMPLAQGLIYNLLLCGWQHWNRTAKLHGNTAGSRVRRWWYGVNNWTIPKRKL</sequence>
<accession>A0A1Y1M9C1</accession>
<reference evidence="1" key="1">
    <citation type="journal article" date="2016" name="Sci. Rep.">
        <title>Molecular characterization of firefly nuptial gifts: a multi-omics approach sheds light on postcopulatory sexual selection.</title>
        <authorList>
            <person name="Al-Wathiqui N."/>
            <person name="Fallon T.R."/>
            <person name="South A."/>
            <person name="Weng J.K."/>
            <person name="Lewis S.M."/>
        </authorList>
    </citation>
    <scope>NUCLEOTIDE SEQUENCE</scope>
</reference>
<evidence type="ECO:0008006" key="2">
    <source>
        <dbReference type="Google" id="ProtNLM"/>
    </source>
</evidence>
<dbReference type="GO" id="GO:0000423">
    <property type="term" value="P:mitophagy"/>
    <property type="evidence" value="ECO:0007669"/>
    <property type="project" value="InterPro"/>
</dbReference>
<name>A0A1Y1M9C1_PHOPY</name>
<evidence type="ECO:0000313" key="1">
    <source>
        <dbReference type="EMBL" id="JAV82399.1"/>
    </source>
</evidence>
<dbReference type="PANTHER" id="PTHR38699:SF1">
    <property type="entry name" value="MITOPHAGY RECEPTOR ATG43"/>
    <property type="match status" value="1"/>
</dbReference>